<keyword evidence="1" id="KW-1185">Reference proteome</keyword>
<evidence type="ECO:0000313" key="1">
    <source>
        <dbReference type="Proteomes" id="UP000887561"/>
    </source>
</evidence>
<name>A0A915NBY9_MELJA</name>
<accession>A0A915NBY9</accession>
<dbReference type="Proteomes" id="UP000887561">
    <property type="component" value="Unplaced"/>
</dbReference>
<evidence type="ECO:0000313" key="2">
    <source>
        <dbReference type="WBParaSite" id="scaffold8981_cov195.g13548"/>
    </source>
</evidence>
<protein>
    <submittedName>
        <fullName evidence="2">Uncharacterized protein</fullName>
    </submittedName>
</protein>
<proteinExistence type="predicted"/>
<reference evidence="2" key="1">
    <citation type="submission" date="2022-11" db="UniProtKB">
        <authorList>
            <consortium name="WormBaseParasite"/>
        </authorList>
    </citation>
    <scope>IDENTIFICATION</scope>
</reference>
<dbReference type="AlphaFoldDB" id="A0A915NBY9"/>
<organism evidence="1 2">
    <name type="scientific">Meloidogyne javanica</name>
    <name type="common">Root-knot nematode worm</name>
    <dbReference type="NCBI Taxonomy" id="6303"/>
    <lineage>
        <taxon>Eukaryota</taxon>
        <taxon>Metazoa</taxon>
        <taxon>Ecdysozoa</taxon>
        <taxon>Nematoda</taxon>
        <taxon>Chromadorea</taxon>
        <taxon>Rhabditida</taxon>
        <taxon>Tylenchina</taxon>
        <taxon>Tylenchomorpha</taxon>
        <taxon>Tylenchoidea</taxon>
        <taxon>Meloidogynidae</taxon>
        <taxon>Meloidogyninae</taxon>
        <taxon>Meloidogyne</taxon>
        <taxon>Meloidogyne incognita group</taxon>
    </lineage>
</organism>
<dbReference type="WBParaSite" id="scaffold8981_cov195.g13548">
    <property type="protein sequence ID" value="scaffold8981_cov195.g13548"/>
    <property type="gene ID" value="scaffold8981_cov195.g13548"/>
</dbReference>
<sequence length="123" mass="14846">MNDFATAKNIVESQCKNWSQLKFQFACCYAMEELLEDERIFDKNRRRAFKKKLDNHPIYHFWLRVLADRQEWNKLYRSDRLIVDQRLMLAFKFAINNGFIELVKRLWDGLSEGQMEAIGKHNV</sequence>